<sequence>MLKLLETLKDSAESTFDSAASRVENVHRLISGYVGGQTRRVRGKNRRKPDAPDGASPSAGERKDANIYDVIRGVNREIGEFGTDVFEIIDDARARREIDKNDPPKDPDHKS</sequence>
<proteinExistence type="predicted"/>
<dbReference type="RefSeq" id="WP_006913690.1">
    <property type="nucleotide sequence ID" value="NZ_AFNV02000027.1"/>
</dbReference>
<evidence type="ECO:0000313" key="2">
    <source>
        <dbReference type="EMBL" id="ERJ17827.1"/>
    </source>
</evidence>
<reference evidence="2 3" key="2">
    <citation type="journal article" date="2013" name="PLoS ONE">
        <title>INDIGO - INtegrated Data Warehouse of MIcrobial GenOmes with Examples from the Red Sea Extremophiles.</title>
        <authorList>
            <person name="Alam I."/>
            <person name="Antunes A."/>
            <person name="Kamau A.A."/>
            <person name="Ba Alawi W."/>
            <person name="Kalkatawi M."/>
            <person name="Stingl U."/>
            <person name="Bajic V.B."/>
        </authorList>
    </citation>
    <scope>NUCLEOTIDE SEQUENCE [LARGE SCALE GENOMIC DNA]</scope>
    <source>
        <strain evidence="2 3">E1L3A</strain>
    </source>
</reference>
<dbReference type="AlphaFoldDB" id="U2EHG3"/>
<accession>U2EHG3</accession>
<reference evidence="2 3" key="1">
    <citation type="journal article" date="2011" name="J. Bacteriol.">
        <title>Genome sequence of Salinisphaera shabanensis, a gammaproteobacterium from the harsh, variable environment of the brine-seawater interface of the Shaban Deep in the Red Sea.</title>
        <authorList>
            <person name="Antunes A."/>
            <person name="Alam I."/>
            <person name="Bajic V.B."/>
            <person name="Stingl U."/>
        </authorList>
    </citation>
    <scope>NUCLEOTIDE SEQUENCE [LARGE SCALE GENOMIC DNA]</scope>
    <source>
        <strain evidence="2 3">E1L3A</strain>
    </source>
</reference>
<evidence type="ECO:0000313" key="3">
    <source>
        <dbReference type="Proteomes" id="UP000006242"/>
    </source>
</evidence>
<dbReference type="STRING" id="1033802.SSPSH_003309"/>
<protein>
    <submittedName>
        <fullName evidence="2">Uncharacterized protein</fullName>
    </submittedName>
</protein>
<evidence type="ECO:0000256" key="1">
    <source>
        <dbReference type="SAM" id="MobiDB-lite"/>
    </source>
</evidence>
<dbReference type="EMBL" id="AFNV02000027">
    <property type="protein sequence ID" value="ERJ17827.1"/>
    <property type="molecule type" value="Genomic_DNA"/>
</dbReference>
<feature type="region of interest" description="Disordered" evidence="1">
    <location>
        <begin position="34"/>
        <end position="65"/>
    </location>
</feature>
<dbReference type="OrthoDB" id="7065927at2"/>
<organism evidence="2 3">
    <name type="scientific">Salinisphaera shabanensis E1L3A</name>
    <dbReference type="NCBI Taxonomy" id="1033802"/>
    <lineage>
        <taxon>Bacteria</taxon>
        <taxon>Pseudomonadati</taxon>
        <taxon>Pseudomonadota</taxon>
        <taxon>Gammaproteobacteria</taxon>
        <taxon>Salinisphaerales</taxon>
        <taxon>Salinisphaeraceae</taxon>
        <taxon>Salinisphaera</taxon>
    </lineage>
</organism>
<name>U2EHG3_9GAMM</name>
<keyword evidence="3" id="KW-1185">Reference proteome</keyword>
<gene>
    <name evidence="2" type="ORF">SSPSH_003309</name>
</gene>
<comment type="caution">
    <text evidence="2">The sequence shown here is derived from an EMBL/GenBank/DDBJ whole genome shotgun (WGS) entry which is preliminary data.</text>
</comment>
<dbReference type="Proteomes" id="UP000006242">
    <property type="component" value="Unassembled WGS sequence"/>
</dbReference>